<evidence type="ECO:0000256" key="1">
    <source>
        <dbReference type="ARBA" id="ARBA00004496"/>
    </source>
</evidence>
<dbReference type="Proteomes" id="UP000006683">
    <property type="component" value="Chromosome"/>
</dbReference>
<dbReference type="HOGENOM" id="CLU_049301_1_1_6"/>
<name>E1SS20_FERBD</name>
<dbReference type="RefSeq" id="WP_013345281.1">
    <property type="nucleotide sequence ID" value="NC_014541.1"/>
</dbReference>
<dbReference type="EMBL" id="CP002209">
    <property type="protein sequence ID" value="ADN75975.1"/>
    <property type="molecule type" value="Genomic_DNA"/>
</dbReference>
<evidence type="ECO:0000256" key="3">
    <source>
        <dbReference type="ARBA" id="ARBA00022490"/>
    </source>
</evidence>
<proteinExistence type="inferred from homology"/>
<dbReference type="PANTHER" id="PTHR47892:SF1">
    <property type="entry name" value="UNIVERSAL STRESS PROTEIN E"/>
    <property type="match status" value="1"/>
</dbReference>
<dbReference type="SUPFAM" id="SSF52402">
    <property type="entry name" value="Adenine nucleotide alpha hydrolases-like"/>
    <property type="match status" value="2"/>
</dbReference>
<comment type="function">
    <text evidence="4">Required for resistance to DNA-damaging agents.</text>
</comment>
<dbReference type="CDD" id="cd00293">
    <property type="entry name" value="USP-like"/>
    <property type="match status" value="1"/>
</dbReference>
<evidence type="ECO:0000259" key="5">
    <source>
        <dbReference type="Pfam" id="PF00582"/>
    </source>
</evidence>
<evidence type="ECO:0000313" key="6">
    <source>
        <dbReference type="EMBL" id="ADN75975.1"/>
    </source>
</evidence>
<feature type="domain" description="UspA" evidence="5">
    <location>
        <begin position="171"/>
        <end position="300"/>
    </location>
</feature>
<dbReference type="Gene3D" id="3.40.50.12370">
    <property type="match status" value="1"/>
</dbReference>
<dbReference type="InterPro" id="IPR006016">
    <property type="entry name" value="UspA"/>
</dbReference>
<dbReference type="PANTHER" id="PTHR47892">
    <property type="entry name" value="UNIVERSAL STRESS PROTEIN E"/>
    <property type="match status" value="1"/>
</dbReference>
<evidence type="ECO:0000256" key="2">
    <source>
        <dbReference type="ARBA" id="ARBA00008791"/>
    </source>
</evidence>
<comment type="similarity">
    <text evidence="2">Belongs to the universal stress protein A family.</text>
</comment>
<dbReference type="KEGG" id="fbl:Fbal_1772"/>
<evidence type="ECO:0000256" key="4">
    <source>
        <dbReference type="ARBA" id="ARBA00037131"/>
    </source>
</evidence>
<keyword evidence="7" id="KW-1185">Reference proteome</keyword>
<gene>
    <name evidence="6" type="ordered locus">Fbal_1772</name>
</gene>
<sequence>MRNETILIPLAPGQPMAAVMTPLLSYAEQSQARVILLTVVESLDMVCRAEFTPLEILERTIDEQKVQLDQMAEALVKQHPDLSITTAVASGKPFIEIVKYAAKAQCDLIGIDARRGHKETSCQYGSTTRHLMRKSAIPIWSLQPQPEHQVRRVAASVDVASGEPETHRLNERILQRAAAMAQRMDAELLLCHAWRLDAEGYLRTWARWSDTEIAKAAQSERQHRLERLEALVASSGVPADKVRIELLEGGTETVIPELVEREGIDQVVMGTLCRSGIAGFVIGNTAERLLDALHCSVVTLKPDGFRSPVLDQA</sequence>
<feature type="domain" description="UspA" evidence="5">
    <location>
        <begin position="5"/>
        <end position="140"/>
    </location>
</feature>
<evidence type="ECO:0000313" key="7">
    <source>
        <dbReference type="Proteomes" id="UP000006683"/>
    </source>
</evidence>
<comment type="subcellular location">
    <subcellularLocation>
        <location evidence="1">Cytoplasm</location>
    </subcellularLocation>
</comment>
<protein>
    <submittedName>
        <fullName evidence="6">UspA domain protein</fullName>
    </submittedName>
</protein>
<dbReference type="GeneID" id="67184124"/>
<dbReference type="OrthoDB" id="239260at2"/>
<organism evidence="6 7">
    <name type="scientific">Ferrimonas balearica (strain DSM 9799 / CCM 4581 / KCTC 23876 / PAT)</name>
    <dbReference type="NCBI Taxonomy" id="550540"/>
    <lineage>
        <taxon>Bacteria</taxon>
        <taxon>Pseudomonadati</taxon>
        <taxon>Pseudomonadota</taxon>
        <taxon>Gammaproteobacteria</taxon>
        <taxon>Alteromonadales</taxon>
        <taxon>Ferrimonadaceae</taxon>
        <taxon>Ferrimonas</taxon>
    </lineage>
</organism>
<accession>E1SS20</accession>
<dbReference type="AlphaFoldDB" id="E1SS20"/>
<dbReference type="eggNOG" id="COG0589">
    <property type="taxonomic scope" value="Bacteria"/>
</dbReference>
<keyword evidence="3" id="KW-0963">Cytoplasm</keyword>
<reference evidence="6 7" key="1">
    <citation type="journal article" date="2010" name="Stand. Genomic Sci.">
        <title>Complete genome sequence of Ferrimonas balearica type strain (PAT).</title>
        <authorList>
            <person name="Nolan M."/>
            <person name="Sikorski J."/>
            <person name="Davenport K."/>
            <person name="Lucas S."/>
            <person name="Glavina Del Rio T."/>
            <person name="Tice H."/>
            <person name="Cheng J."/>
            <person name="Goodwin L."/>
            <person name="Pitluck S."/>
            <person name="Liolios K."/>
            <person name="Ivanova N."/>
            <person name="Mavromatis K."/>
            <person name="Ovchinnikova G."/>
            <person name="Pati A."/>
            <person name="Chen A."/>
            <person name="Palaniappan K."/>
            <person name="Land M."/>
            <person name="Hauser L."/>
            <person name="Chang Y."/>
            <person name="Jeffries C."/>
            <person name="Tapia R."/>
            <person name="Brettin T."/>
            <person name="Detter J."/>
            <person name="Han C."/>
            <person name="Yasawong M."/>
            <person name="Rohde M."/>
            <person name="Tindall B."/>
            <person name="Goker M."/>
            <person name="Woyke T."/>
            <person name="Bristow J."/>
            <person name="Eisen J."/>
            <person name="Markowitz V."/>
            <person name="Hugenholtz P."/>
            <person name="Kyrpides N."/>
            <person name="Klenk H."/>
            <person name="Lapidus A."/>
        </authorList>
    </citation>
    <scope>NUCLEOTIDE SEQUENCE [LARGE SCALE GENOMIC DNA]</scope>
    <source>
        <strain evidence="7">DSM 9799 / CCM 4581 / KCTC 23876 / PAT</strain>
    </source>
</reference>
<dbReference type="STRING" id="550540.Fbal_1772"/>
<dbReference type="Pfam" id="PF00582">
    <property type="entry name" value="Usp"/>
    <property type="match status" value="2"/>
</dbReference>
<dbReference type="GO" id="GO:0005737">
    <property type="term" value="C:cytoplasm"/>
    <property type="evidence" value="ECO:0007669"/>
    <property type="project" value="UniProtKB-SubCell"/>
</dbReference>